<reference evidence="1 2" key="1">
    <citation type="submission" date="2022-04" db="EMBL/GenBank/DDBJ databases">
        <title>Genome sequence of soybean root-associated Caulobacter segnis RL271.</title>
        <authorList>
            <person name="Longley R."/>
            <person name="Bonito G."/>
            <person name="Trigodet F."/>
            <person name="Crosson S."/>
            <person name="Fiebig A."/>
        </authorList>
    </citation>
    <scope>NUCLEOTIDE SEQUENCE [LARGE SCALE GENOMIC DNA]</scope>
    <source>
        <strain evidence="1 2">RL271</strain>
    </source>
</reference>
<gene>
    <name evidence="1" type="ORF">MZV50_03435</name>
</gene>
<proteinExistence type="predicted"/>
<sequence>MSKDRPPAPPVPPAALFQRRIADAIAEGATAADLTLRLTLGDARRLRRDTGVPLEAISYLGGQMHFLGVKVVEGGVEASVLEQPTQA</sequence>
<dbReference type="EMBL" id="CP096040">
    <property type="protein sequence ID" value="USQ96652.1"/>
    <property type="molecule type" value="Genomic_DNA"/>
</dbReference>
<organism evidence="1 2">
    <name type="scientific">Caulobacter segnis</name>
    <dbReference type="NCBI Taxonomy" id="88688"/>
    <lineage>
        <taxon>Bacteria</taxon>
        <taxon>Pseudomonadati</taxon>
        <taxon>Pseudomonadota</taxon>
        <taxon>Alphaproteobacteria</taxon>
        <taxon>Caulobacterales</taxon>
        <taxon>Caulobacteraceae</taxon>
        <taxon>Caulobacter</taxon>
    </lineage>
</organism>
<evidence type="ECO:0000313" key="1">
    <source>
        <dbReference type="EMBL" id="USQ96652.1"/>
    </source>
</evidence>
<accession>A0ABY4ZV11</accession>
<dbReference type="Proteomes" id="UP001057520">
    <property type="component" value="Chromosome"/>
</dbReference>
<evidence type="ECO:0000313" key="2">
    <source>
        <dbReference type="Proteomes" id="UP001057520"/>
    </source>
</evidence>
<name>A0ABY4ZV11_9CAUL</name>
<keyword evidence="2" id="KW-1185">Reference proteome</keyword>
<protein>
    <submittedName>
        <fullName evidence="1">Uncharacterized protein</fullName>
    </submittedName>
</protein>